<protein>
    <submittedName>
        <fullName evidence="3">Putative membrane protein</fullName>
    </submittedName>
</protein>
<dbReference type="Proteomes" id="UP000028730">
    <property type="component" value="Unassembled WGS sequence"/>
</dbReference>
<dbReference type="STRING" id="1341695.BBOMB_0052"/>
<keyword evidence="1" id="KW-0472">Membrane</keyword>
<feature type="domain" description="Membrane iron-sulfur containing protein FtrD-like" evidence="2">
    <location>
        <begin position="324"/>
        <end position="424"/>
    </location>
</feature>
<comment type="caution">
    <text evidence="3">The sequence shown here is derived from an EMBL/GenBank/DDBJ whole genome shotgun (WGS) entry which is preliminary data.</text>
</comment>
<keyword evidence="1" id="KW-1133">Transmembrane helix</keyword>
<keyword evidence="1" id="KW-0812">Transmembrane</keyword>
<organism evidence="3 4">
    <name type="scientific">Bifidobacterium bombi DSM 19703</name>
    <dbReference type="NCBI Taxonomy" id="1341695"/>
    <lineage>
        <taxon>Bacteria</taxon>
        <taxon>Bacillati</taxon>
        <taxon>Actinomycetota</taxon>
        <taxon>Actinomycetes</taxon>
        <taxon>Bifidobacteriales</taxon>
        <taxon>Bifidobacteriaceae</taxon>
        <taxon>Bifidobacterium</taxon>
    </lineage>
</organism>
<feature type="transmembrane region" description="Helical" evidence="1">
    <location>
        <begin position="273"/>
        <end position="295"/>
    </location>
</feature>
<evidence type="ECO:0000313" key="3">
    <source>
        <dbReference type="EMBL" id="KFF30746.1"/>
    </source>
</evidence>
<evidence type="ECO:0000259" key="2">
    <source>
        <dbReference type="Pfam" id="PF10080"/>
    </source>
</evidence>
<dbReference type="EMBL" id="ATLK01000001">
    <property type="protein sequence ID" value="KFF30746.1"/>
    <property type="molecule type" value="Genomic_DNA"/>
</dbReference>
<proteinExistence type="predicted"/>
<sequence length="426" mass="46108">MEMLGQFVQALPGMLAPALLAMTMSVLLTVGEGKDKPASRNWRLWGLLLGLLAAVVFAALRMLVIVDRRSGVNLPVLIGCVVCDVLMVPIACKASNLTANWHERPVRLHVANAIAALGIALTTFFALQDVIMQLTSFVEVGKSTFTSDMLLRALGWVLGILLAVACAAILRTMRTTAYHRSFLTACVLMLILLFVRHASQLLSLLMSMMLVVLHGTAFRALIIVSNNDLILVIAQVCVFVIPAVAAIVAGFREDFEGPNPAVRREHRAFRRRAFASGAWSLVVVIGIGVALTLGVSQVNKVPTLSPPEPYSLKAGVARIPFPEVDDGHLHRFAYTAKDGTKMRFIIIKKNGGAYGVGLDACETCGDAGYYERDGKIICKRCDVEMNVATIGFKGGCNPIPFDYTTGHGYITIHTSVLDALSSHFKD</sequence>
<keyword evidence="4" id="KW-1185">Reference proteome</keyword>
<evidence type="ECO:0000313" key="4">
    <source>
        <dbReference type="Proteomes" id="UP000028730"/>
    </source>
</evidence>
<accession>A0A086BP82</accession>
<gene>
    <name evidence="3" type="ORF">BBOMB_0052</name>
</gene>
<feature type="transmembrane region" description="Helical" evidence="1">
    <location>
        <begin position="177"/>
        <end position="195"/>
    </location>
</feature>
<dbReference type="InterPro" id="IPR018758">
    <property type="entry name" value="FtrD-like"/>
</dbReference>
<feature type="transmembrane region" description="Helical" evidence="1">
    <location>
        <begin position="72"/>
        <end position="90"/>
    </location>
</feature>
<feature type="transmembrane region" description="Helical" evidence="1">
    <location>
        <begin position="7"/>
        <end position="30"/>
    </location>
</feature>
<evidence type="ECO:0000256" key="1">
    <source>
        <dbReference type="SAM" id="Phobius"/>
    </source>
</evidence>
<feature type="transmembrane region" description="Helical" evidence="1">
    <location>
        <begin position="229"/>
        <end position="252"/>
    </location>
</feature>
<reference evidence="3 4" key="1">
    <citation type="journal article" date="2014" name="Appl. Environ. Microbiol.">
        <title>Genomic encyclopedia of type strains of the genus Bifidobacterium.</title>
        <authorList>
            <person name="Milani C."/>
            <person name="Lugli G.A."/>
            <person name="Duranti S."/>
            <person name="Turroni F."/>
            <person name="Bottacini F."/>
            <person name="Mangifesta M."/>
            <person name="Sanchez B."/>
            <person name="Viappiani A."/>
            <person name="Mancabelli L."/>
            <person name="Taminiau B."/>
            <person name="Delcenserie V."/>
            <person name="Barrangou R."/>
            <person name="Margolles A."/>
            <person name="van Sinderen D."/>
            <person name="Ventura M."/>
        </authorList>
    </citation>
    <scope>NUCLEOTIDE SEQUENCE [LARGE SCALE GENOMIC DNA]</scope>
    <source>
        <strain evidence="3 4">DSM 19703</strain>
    </source>
</reference>
<feature type="transmembrane region" description="Helical" evidence="1">
    <location>
        <begin position="149"/>
        <end position="171"/>
    </location>
</feature>
<dbReference type="AlphaFoldDB" id="A0A086BP82"/>
<feature type="transmembrane region" description="Helical" evidence="1">
    <location>
        <begin position="202"/>
        <end position="223"/>
    </location>
</feature>
<feature type="transmembrane region" description="Helical" evidence="1">
    <location>
        <begin position="42"/>
        <end position="60"/>
    </location>
</feature>
<name>A0A086BP82_9BIFI</name>
<feature type="transmembrane region" description="Helical" evidence="1">
    <location>
        <begin position="110"/>
        <end position="128"/>
    </location>
</feature>
<dbReference type="eggNOG" id="COG4393">
    <property type="taxonomic scope" value="Bacteria"/>
</dbReference>
<dbReference type="Pfam" id="PF10080">
    <property type="entry name" value="FtrD-like"/>
    <property type="match status" value="1"/>
</dbReference>